<gene>
    <name evidence="2" type="ORF">EPI10_006418</name>
</gene>
<dbReference type="AlphaFoldDB" id="A0A5B6WR20"/>
<evidence type="ECO:0000256" key="1">
    <source>
        <dbReference type="SAM" id="MobiDB-lite"/>
    </source>
</evidence>
<proteinExistence type="predicted"/>
<evidence type="ECO:0000313" key="2">
    <source>
        <dbReference type="EMBL" id="KAA3484329.1"/>
    </source>
</evidence>
<protein>
    <submittedName>
        <fullName evidence="2">Uncharacterized protein</fullName>
    </submittedName>
</protein>
<name>A0A5B6WR20_9ROSI</name>
<dbReference type="EMBL" id="SMMG02000002">
    <property type="protein sequence ID" value="KAA3484329.1"/>
    <property type="molecule type" value="Genomic_DNA"/>
</dbReference>
<keyword evidence="3" id="KW-1185">Reference proteome</keyword>
<reference evidence="3" key="1">
    <citation type="journal article" date="2019" name="Plant Biotechnol. J.">
        <title>Genome sequencing of the Australian wild diploid species Gossypium australe highlights disease resistance and delayed gland morphogenesis.</title>
        <authorList>
            <person name="Cai Y."/>
            <person name="Cai X."/>
            <person name="Wang Q."/>
            <person name="Wang P."/>
            <person name="Zhang Y."/>
            <person name="Cai C."/>
            <person name="Xu Y."/>
            <person name="Wang K."/>
            <person name="Zhou Z."/>
            <person name="Wang C."/>
            <person name="Geng S."/>
            <person name="Li B."/>
            <person name="Dong Q."/>
            <person name="Hou Y."/>
            <person name="Wang H."/>
            <person name="Ai P."/>
            <person name="Liu Z."/>
            <person name="Yi F."/>
            <person name="Sun M."/>
            <person name="An G."/>
            <person name="Cheng J."/>
            <person name="Zhang Y."/>
            <person name="Shi Q."/>
            <person name="Xie Y."/>
            <person name="Shi X."/>
            <person name="Chang Y."/>
            <person name="Huang F."/>
            <person name="Chen Y."/>
            <person name="Hong S."/>
            <person name="Mi L."/>
            <person name="Sun Q."/>
            <person name="Zhang L."/>
            <person name="Zhou B."/>
            <person name="Peng R."/>
            <person name="Zhang X."/>
            <person name="Liu F."/>
        </authorList>
    </citation>
    <scope>NUCLEOTIDE SEQUENCE [LARGE SCALE GENOMIC DNA]</scope>
    <source>
        <strain evidence="3">cv. PA1801</strain>
    </source>
</reference>
<dbReference type="OrthoDB" id="10632964at2759"/>
<dbReference type="Proteomes" id="UP000325315">
    <property type="component" value="Unassembled WGS sequence"/>
</dbReference>
<feature type="compositionally biased region" description="Low complexity" evidence="1">
    <location>
        <begin position="67"/>
        <end position="76"/>
    </location>
</feature>
<evidence type="ECO:0000313" key="3">
    <source>
        <dbReference type="Proteomes" id="UP000325315"/>
    </source>
</evidence>
<accession>A0A5B6WR20</accession>
<feature type="region of interest" description="Disordered" evidence="1">
    <location>
        <begin position="67"/>
        <end position="89"/>
    </location>
</feature>
<sequence>MQRIEYESLPNVCFGCGRFSHNQDIFPLKSGAASSIRAEAEPIIWNEDKGGDSGCNGGSRFEVLGKNKGNNAADGNIKSGKNIGDTGGKGIVVPSGLKTTLNILKPSNREGESSMGQVFDSFDSGSQMGPKATDVVREPIIFQAVNE</sequence>
<comment type="caution">
    <text evidence="2">The sequence shown here is derived from an EMBL/GenBank/DDBJ whole genome shotgun (WGS) entry which is preliminary data.</text>
</comment>
<organism evidence="2 3">
    <name type="scientific">Gossypium australe</name>
    <dbReference type="NCBI Taxonomy" id="47621"/>
    <lineage>
        <taxon>Eukaryota</taxon>
        <taxon>Viridiplantae</taxon>
        <taxon>Streptophyta</taxon>
        <taxon>Embryophyta</taxon>
        <taxon>Tracheophyta</taxon>
        <taxon>Spermatophyta</taxon>
        <taxon>Magnoliopsida</taxon>
        <taxon>eudicotyledons</taxon>
        <taxon>Gunneridae</taxon>
        <taxon>Pentapetalae</taxon>
        <taxon>rosids</taxon>
        <taxon>malvids</taxon>
        <taxon>Malvales</taxon>
        <taxon>Malvaceae</taxon>
        <taxon>Malvoideae</taxon>
        <taxon>Gossypium</taxon>
    </lineage>
</organism>